<reference evidence="1 2" key="1">
    <citation type="journal article" date="2020" name="Front. Plant Sci.">
        <title>Isolation of Rhizosphere Bacteria That Improve Quality and Water Stress Tolerance in Greenhouse Ornamentals.</title>
        <authorList>
            <person name="Nordstedt N.P."/>
            <person name="Jones M.L."/>
        </authorList>
    </citation>
    <scope>NUCLEOTIDE SEQUENCE [LARGE SCALE GENOMIC DNA]</scope>
    <source>
        <strain evidence="1 2">C2F7</strain>
    </source>
</reference>
<organism evidence="1 2">
    <name type="scientific">Pseudomonas brassicacearum</name>
    <dbReference type="NCBI Taxonomy" id="930166"/>
    <lineage>
        <taxon>Bacteria</taxon>
        <taxon>Pseudomonadati</taxon>
        <taxon>Pseudomonadota</taxon>
        <taxon>Gammaproteobacteria</taxon>
        <taxon>Pseudomonadales</taxon>
        <taxon>Pseudomonadaceae</taxon>
        <taxon>Pseudomonas</taxon>
    </lineage>
</organism>
<dbReference type="Proteomes" id="UP000562723">
    <property type="component" value="Unassembled WGS sequence"/>
</dbReference>
<dbReference type="AlphaFoldDB" id="A0AAJ3FVT0"/>
<proteinExistence type="predicted"/>
<dbReference type="EMBL" id="JABFMS010000012">
    <property type="protein sequence ID" value="NUT81280.1"/>
    <property type="molecule type" value="Genomic_DNA"/>
</dbReference>
<accession>A0AAJ3FVT0</accession>
<evidence type="ECO:0000313" key="2">
    <source>
        <dbReference type="Proteomes" id="UP000562723"/>
    </source>
</evidence>
<protein>
    <submittedName>
        <fullName evidence="1">Uncharacterized protein</fullName>
    </submittedName>
</protein>
<dbReference type="RefSeq" id="WP_175360126.1">
    <property type="nucleotide sequence ID" value="NZ_JABFMS010000012.1"/>
</dbReference>
<name>A0AAJ3FVT0_9PSED</name>
<evidence type="ECO:0000313" key="1">
    <source>
        <dbReference type="EMBL" id="NUT81280.1"/>
    </source>
</evidence>
<gene>
    <name evidence="1" type="ORF">HNO85_10030</name>
</gene>
<comment type="caution">
    <text evidence="1">The sequence shown here is derived from an EMBL/GenBank/DDBJ whole genome shotgun (WGS) entry which is preliminary data.</text>
</comment>
<sequence>MPIRRSGNFDLNAGIVQLTQKKLAGFLDETELAQTEVKLEGGKISFVAPESILEKITQHLGQPAGRLSTTNE</sequence>